<feature type="active site" description="Charge relay system" evidence="5 6">
    <location>
        <position position="220"/>
    </location>
</feature>
<protein>
    <submittedName>
        <fullName evidence="9">Subtilase family protein</fullName>
    </submittedName>
</protein>
<evidence type="ECO:0000256" key="5">
    <source>
        <dbReference type="PIRSR" id="PIRSR615500-1"/>
    </source>
</evidence>
<dbReference type="Proteomes" id="UP000245466">
    <property type="component" value="Unassembled WGS sequence"/>
</dbReference>
<comment type="caution">
    <text evidence="9">The sequence shown here is derived from an EMBL/GenBank/DDBJ whole genome shotgun (WGS) entry which is preliminary data.</text>
</comment>
<dbReference type="Gene3D" id="3.40.50.200">
    <property type="entry name" value="Peptidase S8/S53 domain"/>
    <property type="match status" value="1"/>
</dbReference>
<feature type="domain" description="Peptidase S8/S53" evidence="8">
    <location>
        <begin position="173"/>
        <end position="502"/>
    </location>
</feature>
<dbReference type="AlphaFoldDB" id="A0A2U1B0P2"/>
<organism evidence="9 10">
    <name type="scientific">Pontibacter virosus</name>
    <dbReference type="NCBI Taxonomy" id="1765052"/>
    <lineage>
        <taxon>Bacteria</taxon>
        <taxon>Pseudomonadati</taxon>
        <taxon>Bacteroidota</taxon>
        <taxon>Cytophagia</taxon>
        <taxon>Cytophagales</taxon>
        <taxon>Hymenobacteraceae</taxon>
        <taxon>Pontibacter</taxon>
    </lineage>
</organism>
<dbReference type="PANTHER" id="PTHR43806:SF11">
    <property type="entry name" value="CEREVISIN-RELATED"/>
    <property type="match status" value="1"/>
</dbReference>
<comment type="similarity">
    <text evidence="1 6 7">Belongs to the peptidase S8 family.</text>
</comment>
<evidence type="ECO:0000256" key="2">
    <source>
        <dbReference type="ARBA" id="ARBA00022670"/>
    </source>
</evidence>
<dbReference type="PROSITE" id="PS00136">
    <property type="entry name" value="SUBTILASE_ASP"/>
    <property type="match status" value="1"/>
</dbReference>
<evidence type="ECO:0000256" key="3">
    <source>
        <dbReference type="ARBA" id="ARBA00022801"/>
    </source>
</evidence>
<evidence type="ECO:0000256" key="7">
    <source>
        <dbReference type="RuleBase" id="RU003355"/>
    </source>
</evidence>
<keyword evidence="4 6" id="KW-0720">Serine protease</keyword>
<evidence type="ECO:0000259" key="8">
    <source>
        <dbReference type="Pfam" id="PF00082"/>
    </source>
</evidence>
<evidence type="ECO:0000313" key="10">
    <source>
        <dbReference type="Proteomes" id="UP000245466"/>
    </source>
</evidence>
<name>A0A2U1B0P2_9BACT</name>
<dbReference type="PROSITE" id="PS51257">
    <property type="entry name" value="PROKAR_LIPOPROTEIN"/>
    <property type="match status" value="1"/>
</dbReference>
<keyword evidence="10" id="KW-1185">Reference proteome</keyword>
<dbReference type="PANTHER" id="PTHR43806">
    <property type="entry name" value="PEPTIDASE S8"/>
    <property type="match status" value="1"/>
</dbReference>
<dbReference type="PROSITE" id="PS51892">
    <property type="entry name" value="SUBTILASE"/>
    <property type="match status" value="1"/>
</dbReference>
<accession>A0A2U1B0P2</accession>
<dbReference type="SUPFAM" id="SSF52743">
    <property type="entry name" value="Subtilisin-like"/>
    <property type="match status" value="1"/>
</dbReference>
<evidence type="ECO:0000313" key="9">
    <source>
        <dbReference type="EMBL" id="PVY42151.1"/>
    </source>
</evidence>
<dbReference type="PRINTS" id="PR00723">
    <property type="entry name" value="SUBTILISIN"/>
</dbReference>
<keyword evidence="3 6" id="KW-0378">Hydrolase</keyword>
<proteinExistence type="inferred from homology"/>
<feature type="active site" description="Charge relay system" evidence="5 6">
    <location>
        <position position="453"/>
    </location>
</feature>
<dbReference type="InterPro" id="IPR015500">
    <property type="entry name" value="Peptidase_S8_subtilisin-rel"/>
</dbReference>
<dbReference type="InterPro" id="IPR023827">
    <property type="entry name" value="Peptidase_S8_Asp-AS"/>
</dbReference>
<dbReference type="InterPro" id="IPR023828">
    <property type="entry name" value="Peptidase_S8_Ser-AS"/>
</dbReference>
<dbReference type="InterPro" id="IPR000209">
    <property type="entry name" value="Peptidase_S8/S53_dom"/>
</dbReference>
<dbReference type="GO" id="GO:0006508">
    <property type="term" value="P:proteolysis"/>
    <property type="evidence" value="ECO:0007669"/>
    <property type="project" value="UniProtKB-KW"/>
</dbReference>
<reference evidence="9 10" key="1">
    <citation type="submission" date="2018-04" db="EMBL/GenBank/DDBJ databases">
        <title>Genomic Encyclopedia of Type Strains, Phase IV (KMG-IV): sequencing the most valuable type-strain genomes for metagenomic binning, comparative biology and taxonomic classification.</title>
        <authorList>
            <person name="Goeker M."/>
        </authorList>
    </citation>
    <scope>NUCLEOTIDE SEQUENCE [LARGE SCALE GENOMIC DNA]</scope>
    <source>
        <strain evidence="9 10">DSM 100231</strain>
    </source>
</reference>
<dbReference type="Pfam" id="PF00082">
    <property type="entry name" value="Peptidase_S8"/>
    <property type="match status" value="1"/>
</dbReference>
<dbReference type="InterPro" id="IPR050131">
    <property type="entry name" value="Peptidase_S8_subtilisin-like"/>
</dbReference>
<dbReference type="EMBL" id="QEKI01000003">
    <property type="protein sequence ID" value="PVY42151.1"/>
    <property type="molecule type" value="Genomic_DNA"/>
</dbReference>
<evidence type="ECO:0000256" key="1">
    <source>
        <dbReference type="ARBA" id="ARBA00011073"/>
    </source>
</evidence>
<dbReference type="InterPro" id="IPR036852">
    <property type="entry name" value="Peptidase_S8/S53_dom_sf"/>
</dbReference>
<dbReference type="OrthoDB" id="9798386at2"/>
<evidence type="ECO:0000256" key="6">
    <source>
        <dbReference type="PROSITE-ProRule" id="PRU01240"/>
    </source>
</evidence>
<dbReference type="PROSITE" id="PS00138">
    <property type="entry name" value="SUBTILASE_SER"/>
    <property type="match status" value="1"/>
</dbReference>
<dbReference type="GO" id="GO:0004252">
    <property type="term" value="F:serine-type endopeptidase activity"/>
    <property type="evidence" value="ECO:0007669"/>
    <property type="project" value="UniProtKB-UniRule"/>
</dbReference>
<gene>
    <name evidence="9" type="ORF">C8E01_10317</name>
</gene>
<feature type="active site" description="Charge relay system" evidence="5 6">
    <location>
        <position position="182"/>
    </location>
</feature>
<evidence type="ECO:0000256" key="4">
    <source>
        <dbReference type="ARBA" id="ARBA00022825"/>
    </source>
</evidence>
<sequence length="512" mass="54240">MTNRLFTRNNLLVSAAFAFIGLTGCNPEEDMGPANELNSQSDMLAQSTDNPNKVSVRTNHYLVLSTTDQLPAGLEGNVAAANGRVTSLLGGAGVAAVYSEDPDFIRKASRISGVRSVVRDLHIQWYNPDDMKVIELEAYGNPPSSGDKDLYFDLQWGHAAIHAPAAWNAGARGQGVRVAVLDSGFDLDHPDLAPNIDLSASRNFVVGEQLSYALPGVGSHGTHTAGTIGAADNDFGIIGVAPEVELILVKVLRDGGSGTFGWMMEGIVHATQQGADVINMSLGASLPRNGRFLNDNGTPDDPSDDFYENDTRAVQELLLAIDRVTRYATRNGVTVIASAGNAANNGNADKSLMHIPSASSNVISISATAPRGWALAPSTTFMDNLASYSNYGTNDIHFAAPGGDFIFYYEQLGLQSATIGTLTRPAYVFDYVFSSGSNLDPSIASYYWSVGTSMAAPHAAGVAALIIGQNGGDMDPARVLAKMRATADDLGKPGRDPYYGYGRLNAHRAVTE</sequence>
<dbReference type="RefSeq" id="WP_116542339.1">
    <property type="nucleotide sequence ID" value="NZ_QEKI01000003.1"/>
</dbReference>
<keyword evidence="2 6" id="KW-0645">Protease</keyword>